<keyword evidence="2" id="KW-1185">Reference proteome</keyword>
<dbReference type="Proteomes" id="UP000308600">
    <property type="component" value="Unassembled WGS sequence"/>
</dbReference>
<sequence length="420" mass="46150">MAFSGDGQVLASANSDGVQLWSAQELKPLRTPAQPQRGIATTLAWSSESRLGETLCFGTQLGFLVIWREDTSEGFKEVFSRKIGSGAEIVCLATDTTSPLTKIAAGMRDRGITVWTIDDQNNVENIFSVRLNTTMAATLAFHPSEHSLLVFGLEDRKVHSLDTADGQVIRSFEASGSEMGCAAISFRRGQFVVDNVLDGFDLYDFGTGKFVRSLRTGRAKKKWPKQIAFAEDSRVVVGGSDHGVIYVFERKTGEVLDELRHASQGLAQAVSVCDVGGLSMIATGSGVGLGQDNICLWTYAGGRGRRRMQTENSWESWILRILLLLGGLLIMSAYFNAQHIVKWHNVQSTSGGRAEGAASVSWVEEVLSLVLSYSKLQVQEKNEILDNVSHVERRRTIITETFENDDDDDEDDDEDVIDLL</sequence>
<protein>
    <submittedName>
        <fullName evidence="1">WD40 repeat-like protein</fullName>
    </submittedName>
</protein>
<evidence type="ECO:0000313" key="2">
    <source>
        <dbReference type="Proteomes" id="UP000308600"/>
    </source>
</evidence>
<gene>
    <name evidence="1" type="ORF">BDN72DRAFT_905603</name>
</gene>
<evidence type="ECO:0000313" key="1">
    <source>
        <dbReference type="EMBL" id="TFK59710.1"/>
    </source>
</evidence>
<reference evidence="1 2" key="1">
    <citation type="journal article" date="2019" name="Nat. Ecol. Evol.">
        <title>Megaphylogeny resolves global patterns of mushroom evolution.</title>
        <authorList>
            <person name="Varga T."/>
            <person name="Krizsan K."/>
            <person name="Foldi C."/>
            <person name="Dima B."/>
            <person name="Sanchez-Garcia M."/>
            <person name="Sanchez-Ramirez S."/>
            <person name="Szollosi G.J."/>
            <person name="Szarkandi J.G."/>
            <person name="Papp V."/>
            <person name="Albert L."/>
            <person name="Andreopoulos W."/>
            <person name="Angelini C."/>
            <person name="Antonin V."/>
            <person name="Barry K.W."/>
            <person name="Bougher N.L."/>
            <person name="Buchanan P."/>
            <person name="Buyck B."/>
            <person name="Bense V."/>
            <person name="Catcheside P."/>
            <person name="Chovatia M."/>
            <person name="Cooper J."/>
            <person name="Damon W."/>
            <person name="Desjardin D."/>
            <person name="Finy P."/>
            <person name="Geml J."/>
            <person name="Haridas S."/>
            <person name="Hughes K."/>
            <person name="Justo A."/>
            <person name="Karasinski D."/>
            <person name="Kautmanova I."/>
            <person name="Kiss B."/>
            <person name="Kocsube S."/>
            <person name="Kotiranta H."/>
            <person name="LaButti K.M."/>
            <person name="Lechner B.E."/>
            <person name="Liimatainen K."/>
            <person name="Lipzen A."/>
            <person name="Lukacs Z."/>
            <person name="Mihaltcheva S."/>
            <person name="Morgado L.N."/>
            <person name="Niskanen T."/>
            <person name="Noordeloos M.E."/>
            <person name="Ohm R.A."/>
            <person name="Ortiz-Santana B."/>
            <person name="Ovrebo C."/>
            <person name="Racz N."/>
            <person name="Riley R."/>
            <person name="Savchenko A."/>
            <person name="Shiryaev A."/>
            <person name="Soop K."/>
            <person name="Spirin V."/>
            <person name="Szebenyi C."/>
            <person name="Tomsovsky M."/>
            <person name="Tulloss R.E."/>
            <person name="Uehling J."/>
            <person name="Grigoriev I.V."/>
            <person name="Vagvolgyi C."/>
            <person name="Papp T."/>
            <person name="Martin F.M."/>
            <person name="Miettinen O."/>
            <person name="Hibbett D.S."/>
            <person name="Nagy L.G."/>
        </authorList>
    </citation>
    <scope>NUCLEOTIDE SEQUENCE [LARGE SCALE GENOMIC DNA]</scope>
    <source>
        <strain evidence="1 2">NL-1719</strain>
    </source>
</reference>
<organism evidence="1 2">
    <name type="scientific">Pluteus cervinus</name>
    <dbReference type="NCBI Taxonomy" id="181527"/>
    <lineage>
        <taxon>Eukaryota</taxon>
        <taxon>Fungi</taxon>
        <taxon>Dikarya</taxon>
        <taxon>Basidiomycota</taxon>
        <taxon>Agaricomycotina</taxon>
        <taxon>Agaricomycetes</taxon>
        <taxon>Agaricomycetidae</taxon>
        <taxon>Agaricales</taxon>
        <taxon>Pluteineae</taxon>
        <taxon>Pluteaceae</taxon>
        <taxon>Pluteus</taxon>
    </lineage>
</organism>
<dbReference type="EMBL" id="ML208911">
    <property type="protein sequence ID" value="TFK59710.1"/>
    <property type="molecule type" value="Genomic_DNA"/>
</dbReference>
<accession>A0ACD3A1W7</accession>
<proteinExistence type="predicted"/>
<name>A0ACD3A1W7_9AGAR</name>